<organism evidence="1 2">
    <name type="scientific">Vermiconidia calcicola</name>
    <dbReference type="NCBI Taxonomy" id="1690605"/>
    <lineage>
        <taxon>Eukaryota</taxon>
        <taxon>Fungi</taxon>
        <taxon>Dikarya</taxon>
        <taxon>Ascomycota</taxon>
        <taxon>Pezizomycotina</taxon>
        <taxon>Dothideomycetes</taxon>
        <taxon>Dothideomycetidae</taxon>
        <taxon>Mycosphaerellales</taxon>
        <taxon>Extremaceae</taxon>
        <taxon>Vermiconidia</taxon>
    </lineage>
</organism>
<dbReference type="EMBL" id="JAUTXU010000121">
    <property type="protein sequence ID" value="KAK3706295.1"/>
    <property type="molecule type" value="Genomic_DNA"/>
</dbReference>
<dbReference type="Proteomes" id="UP001281147">
    <property type="component" value="Unassembled WGS sequence"/>
</dbReference>
<comment type="caution">
    <text evidence="1">The sequence shown here is derived from an EMBL/GenBank/DDBJ whole genome shotgun (WGS) entry which is preliminary data.</text>
</comment>
<evidence type="ECO:0000313" key="2">
    <source>
        <dbReference type="Proteomes" id="UP001281147"/>
    </source>
</evidence>
<name>A0ACC3MZA9_9PEZI</name>
<reference evidence="1" key="1">
    <citation type="submission" date="2023-07" db="EMBL/GenBank/DDBJ databases">
        <title>Black Yeasts Isolated from many extreme environments.</title>
        <authorList>
            <person name="Coleine C."/>
            <person name="Stajich J.E."/>
            <person name="Selbmann L."/>
        </authorList>
    </citation>
    <scope>NUCLEOTIDE SEQUENCE</scope>
    <source>
        <strain evidence="1">CCFEE 5714</strain>
    </source>
</reference>
<protein>
    <submittedName>
        <fullName evidence="1">Poly(U)-specific 3'-to-5' RNA exonuclease</fullName>
    </submittedName>
</protein>
<accession>A0ACC3MZA9</accession>
<keyword evidence="1" id="KW-0269">Exonuclease</keyword>
<keyword evidence="1" id="KW-0378">Hydrolase</keyword>
<proteinExistence type="predicted"/>
<keyword evidence="1" id="KW-0540">Nuclease</keyword>
<evidence type="ECO:0000313" key="1">
    <source>
        <dbReference type="EMBL" id="KAK3706295.1"/>
    </source>
</evidence>
<sequence>MGLVDYSDSEEGEEQAPVPPAKKRKVDGANELPPLPASFLDRYSSTVRTSTQDDPSLHGGRKRVMPHVEGNWPTHVYLEWHPKSNDFELLSRLVCDSQRYAIDGNKTRTSKVSSQPPEVASLLENDLGVPQPLHVSLSRPLVLKTTQKDAFLDRLKRTVSERGLKAFDVRPTDLAWHPNEDKTRWFLVLRLRMSTELHSLLNVCNNVASSFEQPLLYAESDSSQRGDDGNTFHVSIAWSLQPPVSDKGADVFVRQGLVGEDRGISYELLGQMCYMSISFSEVKRASTRGKSSCRLLHRKALTAKPRQRDHQETAGRPRLASQMTCSEAEVLSVVEDALHRMKTLGAHWCQWIPKDLVSHAPQNTGCRHLPPYVIEVTPQASKFLCLPMEIRLIVYGYCFKYDQNDSLYGNNKLPGLLAPNYAMQPALSQVCRQTRREILPMFYSNNTFVFKIENVASLDAAHDWLHRIGNYDVGLMQNLILTGFLGVQFGNTTLPTLQLGINLRTLSINSHLCGVHYLRLMDMAVRNIKERTAEHTITAELLRPLLNCFARLCGDTWSNNSPLLSSSHGRLTSNR</sequence>
<gene>
    <name evidence="1" type="primary">USB1_2</name>
    <name evidence="1" type="ORF">LTR37_012810</name>
</gene>
<keyword evidence="2" id="KW-1185">Reference proteome</keyword>